<evidence type="ECO:0000313" key="3">
    <source>
        <dbReference type="Proteomes" id="UP000198519"/>
    </source>
</evidence>
<dbReference type="RefSeq" id="WP_092020721.1">
    <property type="nucleotide sequence ID" value="NZ_FOUE01000001.1"/>
</dbReference>
<dbReference type="InterPro" id="IPR050177">
    <property type="entry name" value="Lipid_A_modif_metabolic_enz"/>
</dbReference>
<evidence type="ECO:0000313" key="2">
    <source>
        <dbReference type="EMBL" id="SFM00434.1"/>
    </source>
</evidence>
<reference evidence="3" key="1">
    <citation type="submission" date="2016-10" db="EMBL/GenBank/DDBJ databases">
        <authorList>
            <person name="Varghese N."/>
            <person name="Submissions S."/>
        </authorList>
    </citation>
    <scope>NUCLEOTIDE SEQUENCE [LARGE SCALE GENOMIC DNA]</scope>
    <source>
        <strain evidence="3">CGMCC 1.7061</strain>
    </source>
</reference>
<feature type="domain" description="NAD-dependent epimerase/dehydratase" evidence="1">
    <location>
        <begin position="21"/>
        <end position="227"/>
    </location>
</feature>
<dbReference type="EMBL" id="FOUE01000001">
    <property type="protein sequence ID" value="SFM00434.1"/>
    <property type="molecule type" value="Genomic_DNA"/>
</dbReference>
<accession>A0A1I4MB64</accession>
<proteinExistence type="predicted"/>
<dbReference type="AlphaFoldDB" id="A0A1I4MB64"/>
<organism evidence="2 3">
    <name type="scientific">Marinobacter zhejiangensis</name>
    <dbReference type="NCBI Taxonomy" id="488535"/>
    <lineage>
        <taxon>Bacteria</taxon>
        <taxon>Pseudomonadati</taxon>
        <taxon>Pseudomonadota</taxon>
        <taxon>Gammaproteobacteria</taxon>
        <taxon>Pseudomonadales</taxon>
        <taxon>Marinobacteraceae</taxon>
        <taxon>Marinobacter</taxon>
    </lineage>
</organism>
<dbReference type="Gene3D" id="3.40.50.720">
    <property type="entry name" value="NAD(P)-binding Rossmann-like Domain"/>
    <property type="match status" value="1"/>
</dbReference>
<dbReference type="InterPro" id="IPR036291">
    <property type="entry name" value="NAD(P)-bd_dom_sf"/>
</dbReference>
<dbReference type="SUPFAM" id="SSF51735">
    <property type="entry name" value="NAD(P)-binding Rossmann-fold domains"/>
    <property type="match status" value="1"/>
</dbReference>
<gene>
    <name evidence="2" type="ORF">SAMN04487963_0967</name>
</gene>
<sequence>MTNKIPPVGTNGQTPDLPDTVFITGANGFIGRKLAERYIAMGCKVKGMDLNADEARDVVAGDLTKPDTWQDHAKGCDLFINTAAVVSLAADWETYTTVSLVGVRNALDAAIRGGAKRFVHYSSIAAMGYNYEPGADETAPVVIGEHYRYGVAKGASEHTVLAAHAAGEIDCTIIRPGDVYGPGSRPWLLEPLKMAKAGQLILPDGGKGTFTPVYIDDLVDGTVLAAGLPTGSGRIFILWGDEPISCRDFFSNHWAWAGRKGAPPSVPLSAALAITQGLWWVNRKLKRHDEVTPDAMLMFARKGGFSIENARKHLGFEPKVKLEEGLRRSEEWLKEIGEVA</sequence>
<keyword evidence="3" id="KW-1185">Reference proteome</keyword>
<dbReference type="Pfam" id="PF01370">
    <property type="entry name" value="Epimerase"/>
    <property type="match status" value="1"/>
</dbReference>
<evidence type="ECO:0000259" key="1">
    <source>
        <dbReference type="Pfam" id="PF01370"/>
    </source>
</evidence>
<dbReference type="InterPro" id="IPR001509">
    <property type="entry name" value="Epimerase_deHydtase"/>
</dbReference>
<name>A0A1I4MB64_9GAMM</name>
<dbReference type="PANTHER" id="PTHR43245">
    <property type="entry name" value="BIFUNCTIONAL POLYMYXIN RESISTANCE PROTEIN ARNA"/>
    <property type="match status" value="1"/>
</dbReference>
<protein>
    <submittedName>
        <fullName evidence="2">Nucleoside-diphosphate-sugar epimerase</fullName>
    </submittedName>
</protein>
<dbReference type="OrthoDB" id="9801056at2"/>
<dbReference type="STRING" id="488535.SAMN04487963_0967"/>
<dbReference type="Proteomes" id="UP000198519">
    <property type="component" value="Unassembled WGS sequence"/>
</dbReference>